<reference evidence="4" key="1">
    <citation type="submission" date="2012-12" db="EMBL/GenBank/DDBJ databases">
        <authorList>
            <person name="Hellsten U."/>
            <person name="Grimwood J."/>
            <person name="Chapman J.A."/>
            <person name="Shapiro H."/>
            <person name="Aerts A."/>
            <person name="Otillar R.P."/>
            <person name="Terry A.Y."/>
            <person name="Boore J.L."/>
            <person name="Simakov O."/>
            <person name="Marletaz F."/>
            <person name="Cho S.-J."/>
            <person name="Edsinger-Gonzales E."/>
            <person name="Havlak P."/>
            <person name="Kuo D.-H."/>
            <person name="Larsson T."/>
            <person name="Lv J."/>
            <person name="Arendt D."/>
            <person name="Savage R."/>
            <person name="Osoegawa K."/>
            <person name="de Jong P."/>
            <person name="Lindberg D.R."/>
            <person name="Seaver E.C."/>
            <person name="Weisblat D.A."/>
            <person name="Putnam N.H."/>
            <person name="Grigoriev I.V."/>
            <person name="Rokhsar D.S."/>
        </authorList>
    </citation>
    <scope>NUCLEOTIDE SEQUENCE</scope>
</reference>
<dbReference type="RefSeq" id="XP_009015797.1">
    <property type="nucleotide sequence ID" value="XM_009017549.1"/>
</dbReference>
<dbReference type="GeneID" id="20198819"/>
<gene>
    <name evidence="3" type="primary">20198819</name>
    <name evidence="2" type="ORF">HELRODRAFT_160598</name>
</gene>
<sequence>MKLGKRFVNIEKFTFIEEINLNPKDLKLVKGQKLDVNCSLSTSLSSKSRISRSGYKSTQLKFAIKMPKKFNSSDSDQLSTSQSAPDEELFTTVIVPGQNVTIHDGRTANLKYDVEAFQEGNYLLICYLNKMKTADIFSVGTLPYDVINITCNVLNWSDLICTFVTSGVSSEYITKYNAFIKRSHSDKYEIQATIDSEISKTDYKFSIENFVNNGLLDAVDIYFIGTNIFGQTTSRSFNINLKDVNVVNNFTKIDATVIKAVRDLKDFTEILSPDNNELVAMEVDETLLPAFSQCSSSVRLKPLNYGLFSEWSNSPSFHTSVRVPLKNPDVEESFYSILKCSCTGRQSSCDVSFYFKPLKLEESRGPVSEYRMNISTQSSSSSTPTGNTKIFLNNTNLHNKLDNLLLSNDCCGGTAQHEQFSGSCGTSLEVTLEAATSAGYNNTIPASLYVIPFRRCLNSSTFDEKVDDVSVHVQFAPRLFDVVRINETSADIVWSVSGSITELEQHLSDSVDGGQYFIVWCIYDRFTQCKDDMSWEKVDNAKKVNIYSFSSSEHEVYNYHFGISRAGGEPGGTYWMVEHCFFNAKSRLLFFFIQTIVIKFIECFRFQTALKDVLITNTDHLVVLEKHSCNKPNENYFRRFHVSILVNNEPVRELENGLESAEIMLNANEMHETTKLIFTFYGWLNGDHSDDDIFHGDDNARSIVKRQEFHPYNRLGSTTQVNHDTWVAIVVAACVFFFFALAIVCCRRYCATSHCCVPLKIQVPARDSASLKPSGFFLTFN</sequence>
<dbReference type="InParanoid" id="T1EQG9"/>
<keyword evidence="1" id="KW-0812">Transmembrane</keyword>
<name>T1EQG9_HELRO</name>
<proteinExistence type="predicted"/>
<evidence type="ECO:0000313" key="2">
    <source>
        <dbReference type="EMBL" id="ESO06429.1"/>
    </source>
</evidence>
<accession>T1EQG9</accession>
<reference evidence="2 4" key="2">
    <citation type="journal article" date="2013" name="Nature">
        <title>Insights into bilaterian evolution from three spiralian genomes.</title>
        <authorList>
            <person name="Simakov O."/>
            <person name="Marletaz F."/>
            <person name="Cho S.J."/>
            <person name="Edsinger-Gonzales E."/>
            <person name="Havlak P."/>
            <person name="Hellsten U."/>
            <person name="Kuo D.H."/>
            <person name="Larsson T."/>
            <person name="Lv J."/>
            <person name="Arendt D."/>
            <person name="Savage R."/>
            <person name="Osoegawa K."/>
            <person name="de Jong P."/>
            <person name="Grimwood J."/>
            <person name="Chapman J.A."/>
            <person name="Shapiro H."/>
            <person name="Aerts A."/>
            <person name="Otillar R.P."/>
            <person name="Terry A.Y."/>
            <person name="Boore J.L."/>
            <person name="Grigoriev I.V."/>
            <person name="Lindberg D.R."/>
            <person name="Seaver E.C."/>
            <person name="Weisblat D.A."/>
            <person name="Putnam N.H."/>
            <person name="Rokhsar D.S."/>
        </authorList>
    </citation>
    <scope>NUCLEOTIDE SEQUENCE</scope>
</reference>
<dbReference type="EnsemblMetazoa" id="HelroT160598">
    <property type="protein sequence ID" value="HelroP160598"/>
    <property type="gene ID" value="HelroG160598"/>
</dbReference>
<feature type="transmembrane region" description="Helical" evidence="1">
    <location>
        <begin position="726"/>
        <end position="744"/>
    </location>
</feature>
<keyword evidence="1" id="KW-1133">Transmembrane helix</keyword>
<dbReference type="AlphaFoldDB" id="T1EQG9"/>
<dbReference type="EMBL" id="KB096324">
    <property type="protein sequence ID" value="ESO06429.1"/>
    <property type="molecule type" value="Genomic_DNA"/>
</dbReference>
<evidence type="ECO:0000256" key="1">
    <source>
        <dbReference type="SAM" id="Phobius"/>
    </source>
</evidence>
<organism evidence="3 4">
    <name type="scientific">Helobdella robusta</name>
    <name type="common">Californian leech</name>
    <dbReference type="NCBI Taxonomy" id="6412"/>
    <lineage>
        <taxon>Eukaryota</taxon>
        <taxon>Metazoa</taxon>
        <taxon>Spiralia</taxon>
        <taxon>Lophotrochozoa</taxon>
        <taxon>Annelida</taxon>
        <taxon>Clitellata</taxon>
        <taxon>Hirudinea</taxon>
        <taxon>Rhynchobdellida</taxon>
        <taxon>Glossiphoniidae</taxon>
        <taxon>Helobdella</taxon>
    </lineage>
</organism>
<evidence type="ECO:0000313" key="4">
    <source>
        <dbReference type="Proteomes" id="UP000015101"/>
    </source>
</evidence>
<keyword evidence="1" id="KW-0472">Membrane</keyword>
<evidence type="ECO:0000313" key="3">
    <source>
        <dbReference type="EnsemblMetazoa" id="HelroP160598"/>
    </source>
</evidence>
<reference evidence="3" key="3">
    <citation type="submission" date="2015-06" db="UniProtKB">
        <authorList>
            <consortium name="EnsemblMetazoa"/>
        </authorList>
    </citation>
    <scope>IDENTIFICATION</scope>
</reference>
<dbReference type="Proteomes" id="UP000015101">
    <property type="component" value="Unassembled WGS sequence"/>
</dbReference>
<keyword evidence="4" id="KW-1185">Reference proteome</keyword>
<dbReference type="EMBL" id="AMQM01000632">
    <property type="status" value="NOT_ANNOTATED_CDS"/>
    <property type="molecule type" value="Genomic_DNA"/>
</dbReference>
<dbReference type="KEGG" id="hro:HELRODRAFT_160598"/>
<dbReference type="HOGENOM" id="CLU_358745_0_0_1"/>
<protein>
    <submittedName>
        <fullName evidence="2 3">Uncharacterized protein</fullName>
    </submittedName>
</protein>
<dbReference type="CTD" id="20198819"/>